<dbReference type="EMBL" id="PUGT01000341">
    <property type="protein sequence ID" value="PQN03273.1"/>
    <property type="molecule type" value="Genomic_DNA"/>
</dbReference>
<sequence length="21" mass="2538">MSMTELEMHLLNALEQLQQDY</sequence>
<evidence type="ECO:0000313" key="1">
    <source>
        <dbReference type="EMBL" id="PQN03273.1"/>
    </source>
</evidence>
<protein>
    <submittedName>
        <fullName evidence="1">Mobilization protein</fullName>
    </submittedName>
</protein>
<feature type="non-terminal residue" evidence="1">
    <location>
        <position position="21"/>
    </location>
</feature>
<dbReference type="Pfam" id="PF04899">
    <property type="entry name" value="MbeD_MobD"/>
    <property type="match status" value="1"/>
</dbReference>
<name>A0A2S8D8P7_SHIDY</name>
<gene>
    <name evidence="1" type="ORF">C5K18_18805</name>
</gene>
<organism evidence="1 2">
    <name type="scientific">Shigella dysenteriae</name>
    <dbReference type="NCBI Taxonomy" id="622"/>
    <lineage>
        <taxon>Bacteria</taxon>
        <taxon>Pseudomonadati</taxon>
        <taxon>Pseudomonadota</taxon>
        <taxon>Gammaproteobacteria</taxon>
        <taxon>Enterobacterales</taxon>
        <taxon>Enterobacteriaceae</taxon>
        <taxon>Shigella</taxon>
    </lineage>
</organism>
<dbReference type="AlphaFoldDB" id="A0A2S8D8P7"/>
<comment type="caution">
    <text evidence="1">The sequence shown here is derived from an EMBL/GenBank/DDBJ whole genome shotgun (WGS) entry which is preliminary data.</text>
</comment>
<accession>A0A2S8D8P7</accession>
<evidence type="ECO:0000313" key="2">
    <source>
        <dbReference type="Proteomes" id="UP000238186"/>
    </source>
</evidence>
<reference evidence="1 2" key="1">
    <citation type="submission" date="2018-02" db="EMBL/GenBank/DDBJ databases">
        <title>Distribution and characterization of Shiga toxin converting temperate phage carried by Shigella flexneri in Hispaniola.</title>
        <authorList>
            <person name="Fogolari M."/>
            <person name="Mavian C."/>
            <person name="Angeletti S."/>
            <person name="Salemi M."/>
            <person name="Lampel K.A."/>
            <person name="Maurelli A.T."/>
        </authorList>
    </citation>
    <scope>NUCLEOTIDE SEQUENCE [LARGE SCALE GENOMIC DNA]</scope>
    <source>
        <strain evidence="1 2">BS979</strain>
    </source>
</reference>
<proteinExistence type="predicted"/>
<dbReference type="InterPro" id="IPR006983">
    <property type="entry name" value="MbeD_MobD"/>
</dbReference>
<dbReference type="Proteomes" id="UP000238186">
    <property type="component" value="Unassembled WGS sequence"/>
</dbReference>